<feature type="domain" description="Acyl-CoA dehydrogenase/oxidase N-terminal" evidence="3">
    <location>
        <begin position="23"/>
        <end position="92"/>
    </location>
</feature>
<keyword evidence="1" id="KW-0560">Oxidoreductase</keyword>
<sequence>MTSSFPLPAHPLLATAVELAPRLSARSAEIETARRLPEDLVAELNRAGIFRMMIPETYGGLELHPALSFQVIEALSRADGATGWCAMIGSATALTAAWLPEPVGRAIFSAPDVITGGVAAPLGRAERVEGGHRLTGRWAWASGSQHCHWLVGGALVTEGGKPRMVREGVPETRLFFLPARDVTLHDTWFASGLCGTGSGDMEVKDLFVPDDHGFSFFAPPHVARPLYGFPFGLLGLGIPAVALGIARRAIDELTTLARQKTVVVERRLLAARPAVQEAVAEAEAEVRASRAFVLETIHALHDEATRGPVSVRGRADLRLAMTHATRSSARAVDRMYEAAGGPAVFHTSALQRCFRDVHTLTQHAMVARPTLELTGGILLGFDPPTPVL</sequence>
<accession>A0A540WQ94</accession>
<dbReference type="InterPro" id="IPR013786">
    <property type="entry name" value="AcylCoA_DH/ox_N"/>
</dbReference>
<dbReference type="Pfam" id="PF08028">
    <property type="entry name" value="Acyl-CoA_dh_2"/>
    <property type="match status" value="1"/>
</dbReference>
<keyword evidence="5" id="KW-0378">Hydrolase</keyword>
<dbReference type="GO" id="GO:0005737">
    <property type="term" value="C:cytoplasm"/>
    <property type="evidence" value="ECO:0007669"/>
    <property type="project" value="TreeGrafter"/>
</dbReference>
<evidence type="ECO:0000256" key="1">
    <source>
        <dbReference type="ARBA" id="ARBA00023002"/>
    </source>
</evidence>
<comment type="caution">
    <text evidence="5">The sequence shown here is derived from an EMBL/GenBank/DDBJ whole genome shotgun (WGS) entry which is preliminary data.</text>
</comment>
<dbReference type="Gene3D" id="1.10.540.10">
    <property type="entry name" value="Acyl-CoA dehydrogenase/oxidase, N-terminal domain"/>
    <property type="match status" value="1"/>
</dbReference>
<dbReference type="PANTHER" id="PTHR48083">
    <property type="entry name" value="MEDIUM-CHAIN SPECIFIC ACYL-COA DEHYDROGENASE, MITOCHONDRIAL-RELATED"/>
    <property type="match status" value="1"/>
</dbReference>
<dbReference type="Pfam" id="PF02771">
    <property type="entry name" value="Acyl-CoA_dh_N"/>
    <property type="match status" value="1"/>
</dbReference>
<evidence type="ECO:0000313" key="5">
    <source>
        <dbReference type="EMBL" id="TQF10604.1"/>
    </source>
</evidence>
<dbReference type="Proteomes" id="UP000315369">
    <property type="component" value="Unassembled WGS sequence"/>
</dbReference>
<dbReference type="InterPro" id="IPR046373">
    <property type="entry name" value="Acyl-CoA_Oxase/DH_mid-dom_sf"/>
</dbReference>
<dbReference type="AlphaFoldDB" id="A0A540WQ94"/>
<dbReference type="PIRSF" id="PIRSF016578">
    <property type="entry name" value="HsaA"/>
    <property type="match status" value="1"/>
</dbReference>
<dbReference type="GO" id="GO:0033539">
    <property type="term" value="P:fatty acid beta-oxidation using acyl-CoA dehydrogenase"/>
    <property type="evidence" value="ECO:0007669"/>
    <property type="project" value="TreeGrafter"/>
</dbReference>
<dbReference type="GO" id="GO:0016787">
    <property type="term" value="F:hydrolase activity"/>
    <property type="evidence" value="ECO:0007669"/>
    <property type="project" value="UniProtKB-KW"/>
</dbReference>
<feature type="domain" description="Acyl-CoA dehydrogenase C-terminal" evidence="4">
    <location>
        <begin position="237"/>
        <end position="366"/>
    </location>
</feature>
<dbReference type="InterPro" id="IPR050741">
    <property type="entry name" value="Acyl-CoA_dehydrogenase"/>
</dbReference>
<dbReference type="GO" id="GO:0050660">
    <property type="term" value="F:flavin adenine dinucleotide binding"/>
    <property type="evidence" value="ECO:0007669"/>
    <property type="project" value="InterPro"/>
</dbReference>
<dbReference type="EMBL" id="VIFM01000243">
    <property type="protein sequence ID" value="TQF10604.1"/>
    <property type="molecule type" value="Genomic_DNA"/>
</dbReference>
<protein>
    <submittedName>
        <fullName evidence="5">Hydrolase</fullName>
    </submittedName>
</protein>
<dbReference type="InterPro" id="IPR013107">
    <property type="entry name" value="Acyl-CoA_DH_C"/>
</dbReference>
<dbReference type="Gene3D" id="2.40.110.10">
    <property type="entry name" value="Butyryl-CoA Dehydrogenase, subunit A, domain 2"/>
    <property type="match status" value="1"/>
</dbReference>
<gene>
    <name evidence="5" type="ORF">FJV41_38585</name>
</gene>
<comment type="similarity">
    <text evidence="2">Belongs to the HpaH/HsaA monooxygenase family.</text>
</comment>
<dbReference type="InterPro" id="IPR009100">
    <property type="entry name" value="AcylCoA_DH/oxidase_NM_dom_sf"/>
</dbReference>
<dbReference type="SUPFAM" id="SSF47203">
    <property type="entry name" value="Acyl-CoA dehydrogenase C-terminal domain-like"/>
    <property type="match status" value="1"/>
</dbReference>
<keyword evidence="6" id="KW-1185">Reference proteome</keyword>
<name>A0A540WQ94_9BACT</name>
<dbReference type="InterPro" id="IPR037069">
    <property type="entry name" value="AcylCoA_DH/ox_N_sf"/>
</dbReference>
<evidence type="ECO:0000259" key="4">
    <source>
        <dbReference type="Pfam" id="PF08028"/>
    </source>
</evidence>
<organism evidence="5 6">
    <name type="scientific">Myxococcus llanfairpwllgwyngyllgogerychwyrndrobwllllantysiliogogogochensis</name>
    <dbReference type="NCBI Taxonomy" id="2590453"/>
    <lineage>
        <taxon>Bacteria</taxon>
        <taxon>Pseudomonadati</taxon>
        <taxon>Myxococcota</taxon>
        <taxon>Myxococcia</taxon>
        <taxon>Myxococcales</taxon>
        <taxon>Cystobacterineae</taxon>
        <taxon>Myxococcaceae</taxon>
        <taxon>Myxococcus</taxon>
    </lineage>
</organism>
<evidence type="ECO:0000256" key="2">
    <source>
        <dbReference type="ARBA" id="ARBA00049661"/>
    </source>
</evidence>
<evidence type="ECO:0000259" key="3">
    <source>
        <dbReference type="Pfam" id="PF02771"/>
    </source>
</evidence>
<dbReference type="GO" id="GO:0003995">
    <property type="term" value="F:acyl-CoA dehydrogenase activity"/>
    <property type="evidence" value="ECO:0007669"/>
    <property type="project" value="TreeGrafter"/>
</dbReference>
<dbReference type="RefSeq" id="WP_141647615.1">
    <property type="nucleotide sequence ID" value="NZ_VIFM01000243.1"/>
</dbReference>
<proteinExistence type="inferred from homology"/>
<dbReference type="OrthoDB" id="2986495at2"/>
<dbReference type="SUPFAM" id="SSF56645">
    <property type="entry name" value="Acyl-CoA dehydrogenase NM domain-like"/>
    <property type="match status" value="1"/>
</dbReference>
<evidence type="ECO:0000313" key="6">
    <source>
        <dbReference type="Proteomes" id="UP000315369"/>
    </source>
</evidence>
<dbReference type="Gene3D" id="1.20.140.10">
    <property type="entry name" value="Butyryl-CoA Dehydrogenase, subunit A, domain 3"/>
    <property type="match status" value="1"/>
</dbReference>
<dbReference type="PANTHER" id="PTHR48083:SF5">
    <property type="entry name" value="NRGC PROTEIN"/>
    <property type="match status" value="1"/>
</dbReference>
<dbReference type="InterPro" id="IPR036250">
    <property type="entry name" value="AcylCo_DH-like_C"/>
</dbReference>
<reference evidence="5 6" key="1">
    <citation type="submission" date="2019-06" db="EMBL/GenBank/DDBJ databases">
        <authorList>
            <person name="Livingstone P."/>
            <person name="Whitworth D."/>
        </authorList>
    </citation>
    <scope>NUCLEOTIDE SEQUENCE [LARGE SCALE GENOMIC DNA]</scope>
    <source>
        <strain evidence="5 6">AM401</strain>
    </source>
</reference>